<evidence type="ECO:0000256" key="10">
    <source>
        <dbReference type="ARBA" id="ARBA00022989"/>
    </source>
</evidence>
<evidence type="ECO:0000313" key="17">
    <source>
        <dbReference type="Proteomes" id="UP001604336"/>
    </source>
</evidence>
<evidence type="ECO:0000256" key="8">
    <source>
        <dbReference type="ARBA" id="ARBA00022777"/>
    </source>
</evidence>
<evidence type="ECO:0000256" key="1">
    <source>
        <dbReference type="ARBA" id="ARBA00004167"/>
    </source>
</evidence>
<reference evidence="17" key="1">
    <citation type="submission" date="2024-07" db="EMBL/GenBank/DDBJ databases">
        <title>Two chromosome-level genome assemblies of Korean endemic species Abeliophyllum distichum and Forsythia ovata (Oleaceae).</title>
        <authorList>
            <person name="Jang H."/>
        </authorList>
    </citation>
    <scope>NUCLEOTIDE SEQUENCE [LARGE SCALE GENOMIC DNA]</scope>
</reference>
<protein>
    <recommendedName>
        <fullName evidence="2">non-specific serine/threonine protein kinase</fullName>
        <ecNumber evidence="2">2.7.11.1</ecNumber>
    </recommendedName>
</protein>
<dbReference type="InterPro" id="IPR017441">
    <property type="entry name" value="Protein_kinase_ATP_BS"/>
</dbReference>
<keyword evidence="9 14" id="KW-0067">ATP-binding</keyword>
<dbReference type="SUPFAM" id="SSF56112">
    <property type="entry name" value="Protein kinase-like (PK-like)"/>
    <property type="match status" value="1"/>
</dbReference>
<feature type="binding site" evidence="14">
    <location>
        <position position="94"/>
    </location>
    <ligand>
        <name>ATP</name>
        <dbReference type="ChEBI" id="CHEBI:30616"/>
    </ligand>
</feature>
<dbReference type="PANTHER" id="PTHR47984:SF39">
    <property type="entry name" value="PROTEIN KINASE DOMAIN-CONTAINING PROTEIN"/>
    <property type="match status" value="1"/>
</dbReference>
<sequence length="288" mass="32522">MNKRLLSHNGWDIEMSTGTPEKQVMYSDQWSTPAIGTMANVGAVALDIGPVSRYTLGEIFAATNGLADENVIGRGDYGVVFHGVLFDNTRVALKKLLYKSLAYLHEDTEPAVLHKNLKSSNILLDQQWNPKLSDFGITDILGPEWSHDTVLPMGIYTAPEYARTHVLDEKSDIYSFGVLIMEIICGRTSIGSSVTEIEEYLVDWIKFMVSDQKFDLIIDPKFSEAPTMKELKRILLIALRCVDPEVDNRPKIGEIIHMLEPRDLLLSDERVINREISRRNSLKDDRLA</sequence>
<comment type="subcellular location">
    <subcellularLocation>
        <location evidence="1">Membrane</location>
        <topology evidence="1">Single-pass membrane protein</topology>
    </subcellularLocation>
</comment>
<keyword evidence="7 14" id="KW-0547">Nucleotide-binding</keyword>
<evidence type="ECO:0000259" key="15">
    <source>
        <dbReference type="PROSITE" id="PS50011"/>
    </source>
</evidence>
<evidence type="ECO:0000256" key="6">
    <source>
        <dbReference type="ARBA" id="ARBA00022692"/>
    </source>
</evidence>
<name>A0ABD1UQM4_9LAMI</name>
<evidence type="ECO:0000256" key="12">
    <source>
        <dbReference type="ARBA" id="ARBA00047899"/>
    </source>
</evidence>
<evidence type="ECO:0000256" key="13">
    <source>
        <dbReference type="ARBA" id="ARBA00048679"/>
    </source>
</evidence>
<keyword evidence="3" id="KW-0723">Serine/threonine-protein kinase</keyword>
<dbReference type="GO" id="GO:0004674">
    <property type="term" value="F:protein serine/threonine kinase activity"/>
    <property type="evidence" value="ECO:0007669"/>
    <property type="project" value="UniProtKB-KW"/>
</dbReference>
<dbReference type="PANTHER" id="PTHR47984">
    <property type="entry name" value="OS01G0323000 PROTEIN"/>
    <property type="match status" value="1"/>
</dbReference>
<dbReference type="GO" id="GO:0016020">
    <property type="term" value="C:membrane"/>
    <property type="evidence" value="ECO:0007669"/>
    <property type="project" value="UniProtKB-SubCell"/>
</dbReference>
<dbReference type="FunFam" id="1.10.510.10:FF:000035">
    <property type="entry name" value="Putative receptor-like serine/threonine-protein kinase"/>
    <property type="match status" value="1"/>
</dbReference>
<comment type="catalytic activity">
    <reaction evidence="12">
        <text>L-threonyl-[protein] + ATP = O-phospho-L-threonyl-[protein] + ADP + H(+)</text>
        <dbReference type="Rhea" id="RHEA:46608"/>
        <dbReference type="Rhea" id="RHEA-COMP:11060"/>
        <dbReference type="Rhea" id="RHEA-COMP:11605"/>
        <dbReference type="ChEBI" id="CHEBI:15378"/>
        <dbReference type="ChEBI" id="CHEBI:30013"/>
        <dbReference type="ChEBI" id="CHEBI:30616"/>
        <dbReference type="ChEBI" id="CHEBI:61977"/>
        <dbReference type="ChEBI" id="CHEBI:456216"/>
        <dbReference type="EC" id="2.7.11.1"/>
    </reaction>
</comment>
<evidence type="ECO:0000256" key="9">
    <source>
        <dbReference type="ARBA" id="ARBA00022840"/>
    </source>
</evidence>
<comment type="catalytic activity">
    <reaction evidence="13">
        <text>L-seryl-[protein] + ATP = O-phospho-L-seryl-[protein] + ADP + H(+)</text>
        <dbReference type="Rhea" id="RHEA:17989"/>
        <dbReference type="Rhea" id="RHEA-COMP:9863"/>
        <dbReference type="Rhea" id="RHEA-COMP:11604"/>
        <dbReference type="ChEBI" id="CHEBI:15378"/>
        <dbReference type="ChEBI" id="CHEBI:29999"/>
        <dbReference type="ChEBI" id="CHEBI:30616"/>
        <dbReference type="ChEBI" id="CHEBI:83421"/>
        <dbReference type="ChEBI" id="CHEBI:456216"/>
        <dbReference type="EC" id="2.7.11.1"/>
    </reaction>
</comment>
<dbReference type="InterPro" id="IPR052232">
    <property type="entry name" value="RLK_Ser/Thr-Kinase"/>
</dbReference>
<dbReference type="PROSITE" id="PS50011">
    <property type="entry name" value="PROTEIN_KINASE_DOM"/>
    <property type="match status" value="1"/>
</dbReference>
<evidence type="ECO:0000256" key="2">
    <source>
        <dbReference type="ARBA" id="ARBA00012513"/>
    </source>
</evidence>
<feature type="domain" description="Protein kinase" evidence="15">
    <location>
        <begin position="1"/>
        <end position="265"/>
    </location>
</feature>
<keyword evidence="5" id="KW-0808">Transferase</keyword>
<dbReference type="GO" id="GO:0005524">
    <property type="term" value="F:ATP binding"/>
    <property type="evidence" value="ECO:0007669"/>
    <property type="project" value="UniProtKB-UniRule"/>
</dbReference>
<dbReference type="Proteomes" id="UP001604336">
    <property type="component" value="Unassembled WGS sequence"/>
</dbReference>
<accession>A0ABD1UQM4</accession>
<proteinExistence type="predicted"/>
<keyword evidence="11" id="KW-0472">Membrane</keyword>
<keyword evidence="6" id="KW-0812">Transmembrane</keyword>
<gene>
    <name evidence="16" type="ORF">Adt_12406</name>
</gene>
<dbReference type="EC" id="2.7.11.1" evidence="2"/>
<evidence type="ECO:0000256" key="5">
    <source>
        <dbReference type="ARBA" id="ARBA00022679"/>
    </source>
</evidence>
<evidence type="ECO:0000313" key="16">
    <source>
        <dbReference type="EMBL" id="KAL2527352.1"/>
    </source>
</evidence>
<dbReference type="Pfam" id="PF00069">
    <property type="entry name" value="Pkinase"/>
    <property type="match status" value="1"/>
</dbReference>
<keyword evidence="17" id="KW-1185">Reference proteome</keyword>
<evidence type="ECO:0000256" key="11">
    <source>
        <dbReference type="ARBA" id="ARBA00023136"/>
    </source>
</evidence>
<evidence type="ECO:0000256" key="7">
    <source>
        <dbReference type="ARBA" id="ARBA00022741"/>
    </source>
</evidence>
<evidence type="ECO:0000256" key="14">
    <source>
        <dbReference type="PROSITE-ProRule" id="PRU10141"/>
    </source>
</evidence>
<evidence type="ECO:0000256" key="4">
    <source>
        <dbReference type="ARBA" id="ARBA00022553"/>
    </source>
</evidence>
<dbReference type="PROSITE" id="PS00107">
    <property type="entry name" value="PROTEIN_KINASE_ATP"/>
    <property type="match status" value="1"/>
</dbReference>
<organism evidence="16 17">
    <name type="scientific">Abeliophyllum distichum</name>
    <dbReference type="NCBI Taxonomy" id="126358"/>
    <lineage>
        <taxon>Eukaryota</taxon>
        <taxon>Viridiplantae</taxon>
        <taxon>Streptophyta</taxon>
        <taxon>Embryophyta</taxon>
        <taxon>Tracheophyta</taxon>
        <taxon>Spermatophyta</taxon>
        <taxon>Magnoliopsida</taxon>
        <taxon>eudicotyledons</taxon>
        <taxon>Gunneridae</taxon>
        <taxon>Pentapetalae</taxon>
        <taxon>asterids</taxon>
        <taxon>lamiids</taxon>
        <taxon>Lamiales</taxon>
        <taxon>Oleaceae</taxon>
        <taxon>Forsythieae</taxon>
        <taxon>Abeliophyllum</taxon>
    </lineage>
</organism>
<keyword evidence="8 16" id="KW-0418">Kinase</keyword>
<dbReference type="InterPro" id="IPR011009">
    <property type="entry name" value="Kinase-like_dom_sf"/>
</dbReference>
<dbReference type="InterPro" id="IPR000719">
    <property type="entry name" value="Prot_kinase_dom"/>
</dbReference>
<comment type="caution">
    <text evidence="16">The sequence shown here is derived from an EMBL/GenBank/DDBJ whole genome shotgun (WGS) entry which is preliminary data.</text>
</comment>
<keyword evidence="10" id="KW-1133">Transmembrane helix</keyword>
<evidence type="ECO:0000256" key="3">
    <source>
        <dbReference type="ARBA" id="ARBA00022527"/>
    </source>
</evidence>
<dbReference type="AlphaFoldDB" id="A0ABD1UQM4"/>
<keyword evidence="4" id="KW-0597">Phosphoprotein</keyword>
<dbReference type="EMBL" id="JBFOLK010000003">
    <property type="protein sequence ID" value="KAL2527352.1"/>
    <property type="molecule type" value="Genomic_DNA"/>
</dbReference>
<dbReference type="Gene3D" id="1.10.510.10">
    <property type="entry name" value="Transferase(Phosphotransferase) domain 1"/>
    <property type="match status" value="1"/>
</dbReference>